<comment type="caution">
    <text evidence="7">The sequence shown here is derived from an EMBL/GenBank/DDBJ whole genome shotgun (WGS) entry which is preliminary data.</text>
</comment>
<organism evidence="7 8">
    <name type="scientific">Hapsidospora chrysogenum (strain ATCC 11550 / CBS 779.69 / DSM 880 / IAM 14645 / JCM 23072 / IMI 49137)</name>
    <name type="common">Acremonium chrysogenum</name>
    <dbReference type="NCBI Taxonomy" id="857340"/>
    <lineage>
        <taxon>Eukaryota</taxon>
        <taxon>Fungi</taxon>
        <taxon>Dikarya</taxon>
        <taxon>Ascomycota</taxon>
        <taxon>Pezizomycotina</taxon>
        <taxon>Sordariomycetes</taxon>
        <taxon>Hypocreomycetidae</taxon>
        <taxon>Hypocreales</taxon>
        <taxon>Bionectriaceae</taxon>
        <taxon>Hapsidospora</taxon>
    </lineage>
</organism>
<dbReference type="FunFam" id="1.10.287.2720:FF:000001">
    <property type="entry name" value="Oxysterol-binding OBPalpha"/>
    <property type="match status" value="1"/>
</dbReference>
<dbReference type="EMBL" id="JPKY01000006">
    <property type="protein sequence ID" value="KFH47873.1"/>
    <property type="molecule type" value="Genomic_DNA"/>
</dbReference>
<dbReference type="PANTHER" id="PTHR10972:SF102">
    <property type="entry name" value="OXYSTEROL-BINDING PROTEIN"/>
    <property type="match status" value="1"/>
</dbReference>
<dbReference type="HOGENOM" id="CLU_012334_4_2_1"/>
<gene>
    <name evidence="7" type="ORF">ACRE_012180</name>
</gene>
<dbReference type="AlphaFoldDB" id="A0A086TEU1"/>
<dbReference type="Gene3D" id="2.40.160.120">
    <property type="match status" value="1"/>
</dbReference>
<evidence type="ECO:0000313" key="8">
    <source>
        <dbReference type="Proteomes" id="UP000029964"/>
    </source>
</evidence>
<dbReference type="Gene3D" id="3.30.70.3490">
    <property type="match status" value="1"/>
</dbReference>
<feature type="region of interest" description="Disordered" evidence="6">
    <location>
        <begin position="1"/>
        <end position="26"/>
    </location>
</feature>
<evidence type="ECO:0000256" key="4">
    <source>
        <dbReference type="ARBA" id="ARBA00023121"/>
    </source>
</evidence>
<dbReference type="Gene3D" id="1.10.287.2720">
    <property type="match status" value="1"/>
</dbReference>
<dbReference type="PANTHER" id="PTHR10972">
    <property type="entry name" value="OXYSTEROL-BINDING PROTEIN-RELATED"/>
    <property type="match status" value="1"/>
</dbReference>
<feature type="region of interest" description="Disordered" evidence="6">
    <location>
        <begin position="437"/>
        <end position="519"/>
    </location>
</feature>
<dbReference type="GO" id="GO:0016020">
    <property type="term" value="C:membrane"/>
    <property type="evidence" value="ECO:0007669"/>
    <property type="project" value="TreeGrafter"/>
</dbReference>
<name>A0A086TEU1_HAPC1</name>
<evidence type="ECO:0000256" key="3">
    <source>
        <dbReference type="ARBA" id="ARBA00023055"/>
    </source>
</evidence>
<evidence type="ECO:0000256" key="5">
    <source>
        <dbReference type="RuleBase" id="RU003844"/>
    </source>
</evidence>
<evidence type="ECO:0000256" key="1">
    <source>
        <dbReference type="ARBA" id="ARBA00008842"/>
    </source>
</evidence>
<dbReference type="Proteomes" id="UP000029964">
    <property type="component" value="Unassembled WGS sequence"/>
</dbReference>
<dbReference type="GO" id="GO:0032934">
    <property type="term" value="F:sterol binding"/>
    <property type="evidence" value="ECO:0007669"/>
    <property type="project" value="TreeGrafter"/>
</dbReference>
<dbReference type="OrthoDB" id="14833at2759"/>
<evidence type="ECO:0000256" key="6">
    <source>
        <dbReference type="SAM" id="MobiDB-lite"/>
    </source>
</evidence>
<protein>
    <submittedName>
        <fullName evidence="7">Oxysterol-binding protein-like protein OBPalpha-like protein</fullName>
    </submittedName>
</protein>
<dbReference type="SUPFAM" id="SSF144000">
    <property type="entry name" value="Oxysterol-binding protein-like"/>
    <property type="match status" value="1"/>
</dbReference>
<proteinExistence type="inferred from homology"/>
<accession>A0A086TEU1</accession>
<keyword evidence="8" id="KW-1185">Reference proteome</keyword>
<keyword evidence="4" id="KW-0446">Lipid-binding</keyword>
<dbReference type="FunFam" id="2.40.160.120:FF:000007">
    <property type="entry name" value="Oxysterol binding protein"/>
    <property type="match status" value="1"/>
</dbReference>
<comment type="similarity">
    <text evidence="1 5">Belongs to the OSBP family.</text>
</comment>
<dbReference type="GO" id="GO:0006869">
    <property type="term" value="P:lipid transport"/>
    <property type="evidence" value="ECO:0007669"/>
    <property type="project" value="UniProtKB-KW"/>
</dbReference>
<feature type="compositionally biased region" description="Basic and acidic residues" evidence="6">
    <location>
        <begin position="491"/>
        <end position="519"/>
    </location>
</feature>
<dbReference type="STRING" id="857340.A0A086TEU1"/>
<dbReference type="GO" id="GO:0005829">
    <property type="term" value="C:cytosol"/>
    <property type="evidence" value="ECO:0007669"/>
    <property type="project" value="TreeGrafter"/>
</dbReference>
<dbReference type="Pfam" id="PF01237">
    <property type="entry name" value="Oxysterol_BP"/>
    <property type="match status" value="1"/>
</dbReference>
<dbReference type="InterPro" id="IPR000648">
    <property type="entry name" value="Oxysterol-bd"/>
</dbReference>
<sequence length="519" mass="58177">MLSNWWYPPEEGNRSSTDDGKVDTDDDTQIMEPDQGNGELLLSPVRPRSLPLTIAIVLSHLISQLRPGADLSRVTLPTFILEPRSMLERITNFMCHPEMLLHIPRLEDPVERFVSVVKFYLSGWHIRPPGVKKPLNPILGEIFTCYWDLEEGGRAYYISEQTSHHPPKSSYFYMAPGHHIRIDGTLKPRSKFLGNSAASLMEGVAFLTLLNRGSDPSKGEQYILTQPNMYARGILFGKMKYELGDHSVVRCPELDLTADIEFKVKGWVGGTYNAIGGTIKRESTGEVLYELSGLWSEEMFIKDTTTGHREMFFHARRSKPSNPQVRPIQDQEERESQRLWEKTANAVRERNHELATDEKTKIEERQRVEAAQRAQEGVEWKPRLFRAVKDGPGEPEQDRASLEFIIDADIDMSAPADKQAEQITAIYPIIDGQQVSAAHSYPRSAPQKSSPEEESKGEAADVTGAGQNGDAAPMPAKSPDEIESMLAATSKPKEGPLIDFTQELKKDLPAGDGHQSKDT</sequence>
<dbReference type="InterPro" id="IPR037239">
    <property type="entry name" value="OSBP_sf"/>
</dbReference>
<evidence type="ECO:0000256" key="2">
    <source>
        <dbReference type="ARBA" id="ARBA00022448"/>
    </source>
</evidence>
<keyword evidence="3" id="KW-0445">Lipid transport</keyword>
<dbReference type="GO" id="GO:0032541">
    <property type="term" value="C:cortical endoplasmic reticulum"/>
    <property type="evidence" value="ECO:0007669"/>
    <property type="project" value="TreeGrafter"/>
</dbReference>
<evidence type="ECO:0000313" key="7">
    <source>
        <dbReference type="EMBL" id="KFH47873.1"/>
    </source>
</evidence>
<feature type="compositionally biased region" description="Basic and acidic residues" evidence="6">
    <location>
        <begin position="450"/>
        <end position="459"/>
    </location>
</feature>
<dbReference type="PROSITE" id="PS01013">
    <property type="entry name" value="OSBP"/>
    <property type="match status" value="1"/>
</dbReference>
<dbReference type="InterPro" id="IPR018494">
    <property type="entry name" value="Oxysterol-bd_CS"/>
</dbReference>
<reference evidence="8" key="1">
    <citation type="journal article" date="2014" name="Genome Announc.">
        <title>Genome sequence and annotation of Acremonium chrysogenum, producer of the beta-lactam antibiotic cephalosporin C.</title>
        <authorList>
            <person name="Terfehr D."/>
            <person name="Dahlmann T.A."/>
            <person name="Specht T."/>
            <person name="Zadra I."/>
            <person name="Kuernsteiner H."/>
            <person name="Kueck U."/>
        </authorList>
    </citation>
    <scope>NUCLEOTIDE SEQUENCE [LARGE SCALE GENOMIC DNA]</scope>
    <source>
        <strain evidence="8">ATCC 11550 / CBS 779.69 / DSM 880 / IAM 14645 / JCM 23072 / IMI 49137</strain>
    </source>
</reference>
<feature type="compositionally biased region" description="Basic and acidic residues" evidence="6">
    <location>
        <begin position="11"/>
        <end position="23"/>
    </location>
</feature>
<keyword evidence="2" id="KW-0813">Transport</keyword>